<protein>
    <recommendedName>
        <fullName evidence="2">DUF6533 domain-containing protein</fullName>
    </recommendedName>
</protein>
<evidence type="ECO:0000313" key="3">
    <source>
        <dbReference type="EMBL" id="KJA16276.1"/>
    </source>
</evidence>
<evidence type="ECO:0000256" key="1">
    <source>
        <dbReference type="SAM" id="Phobius"/>
    </source>
</evidence>
<dbReference type="Proteomes" id="UP000054270">
    <property type="component" value="Unassembled WGS sequence"/>
</dbReference>
<accession>A0A0D2NI39</accession>
<feature type="transmembrane region" description="Helical" evidence="1">
    <location>
        <begin position="173"/>
        <end position="192"/>
    </location>
</feature>
<dbReference type="AlphaFoldDB" id="A0A0D2NI39"/>
<gene>
    <name evidence="3" type="ORF">HYPSUDRAFT_47476</name>
</gene>
<evidence type="ECO:0000259" key="2">
    <source>
        <dbReference type="Pfam" id="PF20151"/>
    </source>
</evidence>
<feature type="transmembrane region" description="Helical" evidence="1">
    <location>
        <begin position="52"/>
        <end position="76"/>
    </location>
</feature>
<dbReference type="Pfam" id="PF20151">
    <property type="entry name" value="DUF6533"/>
    <property type="match status" value="1"/>
</dbReference>
<dbReference type="OrthoDB" id="3354157at2759"/>
<keyword evidence="1" id="KW-1133">Transmembrane helix</keyword>
<reference evidence="4" key="1">
    <citation type="submission" date="2014-04" db="EMBL/GenBank/DDBJ databases">
        <title>Evolutionary Origins and Diversification of the Mycorrhizal Mutualists.</title>
        <authorList>
            <consortium name="DOE Joint Genome Institute"/>
            <consortium name="Mycorrhizal Genomics Consortium"/>
            <person name="Kohler A."/>
            <person name="Kuo A."/>
            <person name="Nagy L.G."/>
            <person name="Floudas D."/>
            <person name="Copeland A."/>
            <person name="Barry K.W."/>
            <person name="Cichocki N."/>
            <person name="Veneault-Fourrey C."/>
            <person name="LaButti K."/>
            <person name="Lindquist E.A."/>
            <person name="Lipzen A."/>
            <person name="Lundell T."/>
            <person name="Morin E."/>
            <person name="Murat C."/>
            <person name="Riley R."/>
            <person name="Ohm R."/>
            <person name="Sun H."/>
            <person name="Tunlid A."/>
            <person name="Henrissat B."/>
            <person name="Grigoriev I.V."/>
            <person name="Hibbett D.S."/>
            <person name="Martin F."/>
        </authorList>
    </citation>
    <scope>NUCLEOTIDE SEQUENCE [LARGE SCALE GENOMIC DNA]</scope>
    <source>
        <strain evidence="4">FD-334 SS-4</strain>
    </source>
</reference>
<sequence length="378" mass="42163">MPQVIPEIIPDIADTVRTNYVGFASFVVLIWDHIDTFADEVDLIWKGKRKSFFVYLFLFNRYFTPLGFIINLFAYLSPTWTIERCARFVRYEGCTVAIAVEVVGLMMLLRINALYPHQKWITRALGVLLLFETAMNAWLISRAQPVVHNRHSGIHACSMVFDPEISGAAAASAWIPLLYDTIIFALTLFRTVPPIRREEASYIVKRLLEDGLLYYSVIFSITLILTFMIVAAPPGTKNICAQMEQLITVAMMSRITLNLKKAGVQLNSNVFSPPKSLLFDRRRRRRRSSTTTYPSFIMSLLPSIAPGAAVPNSVAGNPLIFPPPASIAEFLPPVPSVEIEPQDIQENIAAVNPESAVDLVMRPPPAALALPSCPAVQI</sequence>
<feature type="domain" description="DUF6533" evidence="2">
    <location>
        <begin position="20"/>
        <end position="66"/>
    </location>
</feature>
<dbReference type="OMA" id="CIYLPPK"/>
<organism evidence="3 4">
    <name type="scientific">Hypholoma sublateritium (strain FD-334 SS-4)</name>
    <dbReference type="NCBI Taxonomy" id="945553"/>
    <lineage>
        <taxon>Eukaryota</taxon>
        <taxon>Fungi</taxon>
        <taxon>Dikarya</taxon>
        <taxon>Basidiomycota</taxon>
        <taxon>Agaricomycotina</taxon>
        <taxon>Agaricomycetes</taxon>
        <taxon>Agaricomycetidae</taxon>
        <taxon>Agaricales</taxon>
        <taxon>Agaricineae</taxon>
        <taxon>Strophariaceae</taxon>
        <taxon>Hypholoma</taxon>
    </lineage>
</organism>
<dbReference type="EMBL" id="KN817624">
    <property type="protein sequence ID" value="KJA16276.1"/>
    <property type="molecule type" value="Genomic_DNA"/>
</dbReference>
<feature type="non-terminal residue" evidence="3">
    <location>
        <position position="378"/>
    </location>
</feature>
<keyword evidence="4" id="KW-1185">Reference proteome</keyword>
<keyword evidence="1" id="KW-0472">Membrane</keyword>
<feature type="transmembrane region" description="Helical" evidence="1">
    <location>
        <begin position="88"/>
        <end position="108"/>
    </location>
</feature>
<evidence type="ECO:0000313" key="4">
    <source>
        <dbReference type="Proteomes" id="UP000054270"/>
    </source>
</evidence>
<dbReference type="InterPro" id="IPR045340">
    <property type="entry name" value="DUF6533"/>
</dbReference>
<name>A0A0D2NI39_HYPSF</name>
<feature type="transmembrane region" description="Helical" evidence="1">
    <location>
        <begin position="212"/>
        <end position="232"/>
    </location>
</feature>
<keyword evidence="1" id="KW-0812">Transmembrane</keyword>
<feature type="transmembrane region" description="Helical" evidence="1">
    <location>
        <begin position="120"/>
        <end position="140"/>
    </location>
</feature>
<proteinExistence type="predicted"/>